<evidence type="ECO:0000313" key="3">
    <source>
        <dbReference type="Proteomes" id="UP000002484"/>
    </source>
</evidence>
<reference evidence="2 3" key="1">
    <citation type="submission" date="2010-10" db="EMBL/GenBank/DDBJ databases">
        <title>Complete sequence of Frankia sp. EuI1c.</title>
        <authorList>
            <consortium name="US DOE Joint Genome Institute"/>
            <person name="Lucas S."/>
            <person name="Copeland A."/>
            <person name="Lapidus A."/>
            <person name="Cheng J.-F."/>
            <person name="Bruce D."/>
            <person name="Goodwin L."/>
            <person name="Pitluck S."/>
            <person name="Chertkov O."/>
            <person name="Detter J.C."/>
            <person name="Han C."/>
            <person name="Tapia R."/>
            <person name="Land M."/>
            <person name="Hauser L."/>
            <person name="Jeffries C."/>
            <person name="Kyrpides N."/>
            <person name="Ivanova N."/>
            <person name="Mikhailova N."/>
            <person name="Beauchemin N."/>
            <person name="Sen A."/>
            <person name="Sur S.A."/>
            <person name="Gtari M."/>
            <person name="Wall L."/>
            <person name="Tisa L."/>
            <person name="Woyke T."/>
        </authorList>
    </citation>
    <scope>NUCLEOTIDE SEQUENCE [LARGE SCALE GENOMIC DNA]</scope>
    <source>
        <strain evidence="3">DSM 45817 / CECT 9037 / EuI1c</strain>
    </source>
</reference>
<dbReference type="InParanoid" id="E3IWY2"/>
<organism evidence="2 3">
    <name type="scientific">Pseudofrankia inefficax (strain DSM 45817 / CECT 9037 / DDB 130130 / EuI1c)</name>
    <name type="common">Frankia inefficax</name>
    <dbReference type="NCBI Taxonomy" id="298654"/>
    <lineage>
        <taxon>Bacteria</taxon>
        <taxon>Bacillati</taxon>
        <taxon>Actinomycetota</taxon>
        <taxon>Actinomycetes</taxon>
        <taxon>Frankiales</taxon>
        <taxon>Frankiaceae</taxon>
        <taxon>Pseudofrankia</taxon>
    </lineage>
</organism>
<dbReference type="HOGENOM" id="CLU_076054_0_0_11"/>
<dbReference type="InterPro" id="IPR036514">
    <property type="entry name" value="SGNH_hydro_sf"/>
</dbReference>
<dbReference type="Proteomes" id="UP000002484">
    <property type="component" value="Chromosome"/>
</dbReference>
<protein>
    <submittedName>
        <fullName evidence="2">Putative signal peptide-containing protein</fullName>
    </submittedName>
</protein>
<proteinExistence type="predicted"/>
<keyword evidence="1" id="KW-0472">Membrane</keyword>
<dbReference type="KEGG" id="fri:FraEuI1c_4613"/>
<dbReference type="Pfam" id="PF04311">
    <property type="entry name" value="DUF459"/>
    <property type="match status" value="1"/>
</dbReference>
<keyword evidence="1" id="KW-1133">Transmembrane helix</keyword>
<gene>
    <name evidence="2" type="ordered locus">FraEuI1c_4613</name>
</gene>
<dbReference type="eggNOG" id="ENOG502ZTU5">
    <property type="taxonomic scope" value="Bacteria"/>
</dbReference>
<accession>E3IWY2</accession>
<dbReference type="EMBL" id="CP002299">
    <property type="protein sequence ID" value="ADP82606.1"/>
    <property type="molecule type" value="Genomic_DNA"/>
</dbReference>
<dbReference type="AlphaFoldDB" id="E3IWY2"/>
<evidence type="ECO:0000256" key="1">
    <source>
        <dbReference type="SAM" id="Phobius"/>
    </source>
</evidence>
<evidence type="ECO:0000313" key="2">
    <source>
        <dbReference type="EMBL" id="ADP82606.1"/>
    </source>
</evidence>
<dbReference type="Gene3D" id="3.40.50.1110">
    <property type="entry name" value="SGNH hydrolase"/>
    <property type="match status" value="1"/>
</dbReference>
<name>E3IWY2_PSEI1</name>
<keyword evidence="1" id="KW-0812">Transmembrane</keyword>
<sequence>MSRGPAGRPGPIGWLLIVAVVVALVGVLGHNTHHSSGGRRVALWGDSMAWEAQDDFAADVAAAGGTSLLHTYGGTAPCDWLSDIRKQSRKWRPTVAVLAFSGNTGTKCMKGRDLTSAYRSDVLAAAVRLTRDGAHVVLVEAPPRRDQTVDPQGLTSLDQLWQKIAGQVPNTTVVPAGRAVTDPAGRFAQTVPCGPGDVCPAGGQVTVRSPDGVHFCPVEQPPMTRCPVPSAGATRYAHAMAAAAVALLGPLPSTTPSGPPPPAT</sequence>
<dbReference type="STRING" id="298654.FraEuI1c_4613"/>
<dbReference type="SUPFAM" id="SSF52266">
    <property type="entry name" value="SGNH hydrolase"/>
    <property type="match status" value="1"/>
</dbReference>
<dbReference type="InterPro" id="IPR007407">
    <property type="entry name" value="DUF459"/>
</dbReference>
<keyword evidence="3" id="KW-1185">Reference proteome</keyword>
<feature type="transmembrane region" description="Helical" evidence="1">
    <location>
        <begin position="12"/>
        <end position="30"/>
    </location>
</feature>